<dbReference type="GO" id="GO:0071555">
    <property type="term" value="P:cell wall organization"/>
    <property type="evidence" value="ECO:0007669"/>
    <property type="project" value="UniProtKB-KW"/>
</dbReference>
<dbReference type="Gene3D" id="3.40.710.10">
    <property type="entry name" value="DD-peptidase/beta-lactamase superfamily"/>
    <property type="match status" value="1"/>
</dbReference>
<dbReference type="Pfam" id="PF07943">
    <property type="entry name" value="PBP5_C"/>
    <property type="match status" value="1"/>
</dbReference>
<evidence type="ECO:0000256" key="9">
    <source>
        <dbReference type="ARBA" id="ARBA00022960"/>
    </source>
</evidence>
<feature type="transmembrane region" description="Helical" evidence="16">
    <location>
        <begin position="399"/>
        <end position="419"/>
    </location>
</feature>
<evidence type="ECO:0000259" key="18">
    <source>
        <dbReference type="SMART" id="SM00936"/>
    </source>
</evidence>
<comment type="similarity">
    <text evidence="3 15">Belongs to the peptidase S11 family.</text>
</comment>
<dbReference type="GO" id="GO:0009252">
    <property type="term" value="P:peptidoglycan biosynthetic process"/>
    <property type="evidence" value="ECO:0007669"/>
    <property type="project" value="UniProtKB-UniPathway"/>
</dbReference>
<dbReference type="PRINTS" id="PR00725">
    <property type="entry name" value="DADACBPTASE1"/>
</dbReference>
<keyword evidence="20" id="KW-1185">Reference proteome</keyword>
<organism evidence="19 20">
    <name type="scientific">Maledivibacter halophilus</name>
    <dbReference type="NCBI Taxonomy" id="36842"/>
    <lineage>
        <taxon>Bacteria</taxon>
        <taxon>Bacillati</taxon>
        <taxon>Bacillota</taxon>
        <taxon>Clostridia</taxon>
        <taxon>Peptostreptococcales</taxon>
        <taxon>Caminicellaceae</taxon>
        <taxon>Maledivibacter</taxon>
    </lineage>
</organism>
<dbReference type="SUPFAM" id="SSF69189">
    <property type="entry name" value="Penicillin-binding protein associated domain"/>
    <property type="match status" value="1"/>
</dbReference>
<feature type="chain" id="PRO_5012097743" description="serine-type D-Ala-D-Ala carboxypeptidase" evidence="17">
    <location>
        <begin position="24"/>
        <end position="431"/>
    </location>
</feature>
<dbReference type="SMART" id="SM00936">
    <property type="entry name" value="PBP5_C"/>
    <property type="match status" value="1"/>
</dbReference>
<feature type="active site" evidence="13">
    <location>
        <position position="116"/>
    </location>
</feature>
<dbReference type="STRING" id="36842.SAMN02194393_01957"/>
<dbReference type="EMBL" id="FUZT01000004">
    <property type="protein sequence ID" value="SKC64735.1"/>
    <property type="molecule type" value="Genomic_DNA"/>
</dbReference>
<evidence type="ECO:0000256" key="3">
    <source>
        <dbReference type="ARBA" id="ARBA00007164"/>
    </source>
</evidence>
<dbReference type="InterPro" id="IPR001967">
    <property type="entry name" value="Peptidase_S11_N"/>
</dbReference>
<dbReference type="InterPro" id="IPR015956">
    <property type="entry name" value="Peniciliin-bd_prot_C_sf"/>
</dbReference>
<evidence type="ECO:0000256" key="13">
    <source>
        <dbReference type="PIRSR" id="PIRSR618044-1"/>
    </source>
</evidence>
<name>A0A1T5KMM4_9FIRM</name>
<sequence>MKRLFVILFIVTVLISSSFSSFAITPAETIDISAESGILIDFESGDILFEKNPHKQMYPASTTKIMTAILTLENTNLDDKVVIDKEAPFIGGSRIYVKEGEVFTVEQLLNALLIESANDAAVALAKHISGSTEEFARLMNKRAKELGALNTHFTNPNGLPDEKHVTTAYDLAMISKYAMTIPKFKEIVKTVRYEIPANEKTPEIRYFRTTNRLLWGVGPSNRIEYNGKWVNIKYDIVDGIKTGYTDAAQQCLVSTAAKDNRRVISVVLKAIRTNVYVDSRKLIDYGLDNFKIINLVNSGTSLKTIEIENGIEKDLSLLAQDNITKTVPNNYNETNISSKIELDPEIKAPINKGEVLGKVSFSLDGAIIGETNLIANKSIEEKQIYKIIRNIKDPKNMSLLKIILSLILIFIVWRTIVTVKRIRRRRRRWKL</sequence>
<dbReference type="OrthoDB" id="9791132at2"/>
<feature type="signal peptide" evidence="17">
    <location>
        <begin position="1"/>
        <end position="23"/>
    </location>
</feature>
<dbReference type="RefSeq" id="WP_079491214.1">
    <property type="nucleotide sequence ID" value="NZ_FUZT01000004.1"/>
</dbReference>
<dbReference type="UniPathway" id="UPA00219"/>
<feature type="active site" description="Acyl-ester intermediate" evidence="13">
    <location>
        <position position="61"/>
    </location>
</feature>
<evidence type="ECO:0000256" key="1">
    <source>
        <dbReference type="ARBA" id="ARBA00003217"/>
    </source>
</evidence>
<dbReference type="Pfam" id="PF00768">
    <property type="entry name" value="Peptidase_S11"/>
    <property type="match status" value="1"/>
</dbReference>
<protein>
    <recommendedName>
        <fullName evidence="4">serine-type D-Ala-D-Ala carboxypeptidase</fullName>
        <ecNumber evidence="4">3.4.16.4</ecNumber>
    </recommendedName>
</protein>
<evidence type="ECO:0000256" key="8">
    <source>
        <dbReference type="ARBA" id="ARBA00022801"/>
    </source>
</evidence>
<proteinExistence type="inferred from homology"/>
<accession>A0A1T5KMM4</accession>
<comment type="pathway">
    <text evidence="2">Cell wall biogenesis; peptidoglycan biosynthesis.</text>
</comment>
<evidence type="ECO:0000256" key="7">
    <source>
        <dbReference type="ARBA" id="ARBA00022729"/>
    </source>
</evidence>
<dbReference type="GO" id="GO:0008360">
    <property type="term" value="P:regulation of cell shape"/>
    <property type="evidence" value="ECO:0007669"/>
    <property type="project" value="UniProtKB-KW"/>
</dbReference>
<evidence type="ECO:0000256" key="12">
    <source>
        <dbReference type="ARBA" id="ARBA00034000"/>
    </source>
</evidence>
<evidence type="ECO:0000256" key="17">
    <source>
        <dbReference type="SAM" id="SignalP"/>
    </source>
</evidence>
<dbReference type="InterPro" id="IPR037167">
    <property type="entry name" value="Peptidase_S11_C_sf"/>
</dbReference>
<feature type="binding site" evidence="14">
    <location>
        <position position="241"/>
    </location>
    <ligand>
        <name>substrate</name>
    </ligand>
</feature>
<dbReference type="EC" id="3.4.16.4" evidence="4"/>
<keyword evidence="5 19" id="KW-0121">Carboxypeptidase</keyword>
<evidence type="ECO:0000256" key="2">
    <source>
        <dbReference type="ARBA" id="ARBA00004752"/>
    </source>
</evidence>
<reference evidence="19 20" key="1">
    <citation type="submission" date="2017-02" db="EMBL/GenBank/DDBJ databases">
        <authorList>
            <person name="Peterson S.W."/>
        </authorList>
    </citation>
    <scope>NUCLEOTIDE SEQUENCE [LARGE SCALE GENOMIC DNA]</scope>
    <source>
        <strain evidence="19 20">M1</strain>
    </source>
</reference>
<keyword evidence="6" id="KW-0645">Protease</keyword>
<comment type="function">
    <text evidence="1">Removes C-terminal D-alanyl residues from sugar-peptide cell wall precursors.</text>
</comment>
<comment type="catalytic activity">
    <reaction evidence="12">
        <text>Preferential cleavage: (Ac)2-L-Lys-D-Ala-|-D-Ala. Also transpeptidation of peptidyl-alanyl moieties that are N-acyl substituents of D-alanine.</text>
        <dbReference type="EC" id="3.4.16.4"/>
    </reaction>
</comment>
<keyword evidence="11" id="KW-0961">Cell wall biogenesis/degradation</keyword>
<evidence type="ECO:0000313" key="20">
    <source>
        <dbReference type="Proteomes" id="UP000190285"/>
    </source>
</evidence>
<evidence type="ECO:0000256" key="10">
    <source>
        <dbReference type="ARBA" id="ARBA00022984"/>
    </source>
</evidence>
<evidence type="ECO:0000256" key="16">
    <source>
        <dbReference type="SAM" id="Phobius"/>
    </source>
</evidence>
<dbReference type="Proteomes" id="UP000190285">
    <property type="component" value="Unassembled WGS sequence"/>
</dbReference>
<evidence type="ECO:0000256" key="14">
    <source>
        <dbReference type="PIRSR" id="PIRSR618044-2"/>
    </source>
</evidence>
<dbReference type="Gene3D" id="2.60.410.10">
    <property type="entry name" value="D-Ala-D-Ala carboxypeptidase, C-terminal domain"/>
    <property type="match status" value="1"/>
</dbReference>
<dbReference type="GO" id="GO:0009002">
    <property type="term" value="F:serine-type D-Ala-D-Ala carboxypeptidase activity"/>
    <property type="evidence" value="ECO:0007669"/>
    <property type="project" value="UniProtKB-EC"/>
</dbReference>
<gene>
    <name evidence="19" type="ORF">SAMN02194393_01957</name>
</gene>
<dbReference type="InterPro" id="IPR018044">
    <property type="entry name" value="Peptidase_S11"/>
</dbReference>
<dbReference type="AlphaFoldDB" id="A0A1T5KMM4"/>
<keyword evidence="10" id="KW-0573">Peptidoglycan synthesis</keyword>
<evidence type="ECO:0000256" key="4">
    <source>
        <dbReference type="ARBA" id="ARBA00012448"/>
    </source>
</evidence>
<evidence type="ECO:0000313" key="19">
    <source>
        <dbReference type="EMBL" id="SKC64735.1"/>
    </source>
</evidence>
<dbReference type="InterPro" id="IPR012907">
    <property type="entry name" value="Peptidase_S11_C"/>
</dbReference>
<feature type="active site" description="Acyl-ester intermediate" evidence="13">
    <location>
        <position position="64"/>
    </location>
</feature>
<evidence type="ECO:0000256" key="15">
    <source>
        <dbReference type="RuleBase" id="RU004016"/>
    </source>
</evidence>
<keyword evidence="16" id="KW-0812">Transmembrane</keyword>
<keyword evidence="7 17" id="KW-0732">Signal</keyword>
<evidence type="ECO:0000256" key="6">
    <source>
        <dbReference type="ARBA" id="ARBA00022670"/>
    </source>
</evidence>
<dbReference type="GO" id="GO:0006508">
    <property type="term" value="P:proteolysis"/>
    <property type="evidence" value="ECO:0007669"/>
    <property type="project" value="UniProtKB-KW"/>
</dbReference>
<dbReference type="InterPro" id="IPR012338">
    <property type="entry name" value="Beta-lactam/transpept-like"/>
</dbReference>
<evidence type="ECO:0000256" key="5">
    <source>
        <dbReference type="ARBA" id="ARBA00022645"/>
    </source>
</evidence>
<dbReference type="PANTHER" id="PTHR21581:SF6">
    <property type="entry name" value="TRAFFICKING PROTEIN PARTICLE COMPLEX SUBUNIT 12"/>
    <property type="match status" value="1"/>
</dbReference>
<dbReference type="PANTHER" id="PTHR21581">
    <property type="entry name" value="D-ALANYL-D-ALANINE CARBOXYPEPTIDASE"/>
    <property type="match status" value="1"/>
</dbReference>
<dbReference type="SUPFAM" id="SSF56601">
    <property type="entry name" value="beta-lactamase/transpeptidase-like"/>
    <property type="match status" value="1"/>
</dbReference>
<keyword evidence="9" id="KW-0133">Cell shape</keyword>
<feature type="domain" description="Peptidase S11 D-Ala-D-Ala carboxypeptidase A C-terminal" evidence="18">
    <location>
        <begin position="290"/>
        <end position="381"/>
    </location>
</feature>
<keyword evidence="16" id="KW-0472">Membrane</keyword>
<keyword evidence="8" id="KW-0378">Hydrolase</keyword>
<keyword evidence="16" id="KW-1133">Transmembrane helix</keyword>
<evidence type="ECO:0000256" key="11">
    <source>
        <dbReference type="ARBA" id="ARBA00023316"/>
    </source>
</evidence>